<organism evidence="2 3">
    <name type="scientific">Christiangramia sediminicola</name>
    <dbReference type="NCBI Taxonomy" id="3073267"/>
    <lineage>
        <taxon>Bacteria</taxon>
        <taxon>Pseudomonadati</taxon>
        <taxon>Bacteroidota</taxon>
        <taxon>Flavobacteriia</taxon>
        <taxon>Flavobacteriales</taxon>
        <taxon>Flavobacteriaceae</taxon>
        <taxon>Christiangramia</taxon>
    </lineage>
</organism>
<keyword evidence="3" id="KW-1185">Reference proteome</keyword>
<dbReference type="InterPro" id="IPR029058">
    <property type="entry name" value="AB_hydrolase_fold"/>
</dbReference>
<feature type="region of interest" description="Disordered" evidence="1">
    <location>
        <begin position="295"/>
        <end position="326"/>
    </location>
</feature>
<feature type="compositionally biased region" description="Polar residues" evidence="1">
    <location>
        <begin position="315"/>
        <end position="326"/>
    </location>
</feature>
<dbReference type="NCBIfam" id="TIGR03696">
    <property type="entry name" value="Rhs_assc_core"/>
    <property type="match status" value="1"/>
</dbReference>
<dbReference type="SUPFAM" id="SSF53474">
    <property type="entry name" value="alpha/beta-Hydrolases"/>
    <property type="match status" value="1"/>
</dbReference>
<evidence type="ECO:0000313" key="2">
    <source>
        <dbReference type="EMBL" id="MDR5591672.1"/>
    </source>
</evidence>
<evidence type="ECO:0000256" key="1">
    <source>
        <dbReference type="SAM" id="MobiDB-lite"/>
    </source>
</evidence>
<sequence>MKYPYGSLQPGRHGNSGDYRYGYIGAENDNEILGVGNSQDHLFRNYDVRLARYKSLDPLSTKFPALSPFQYSGNNPIAAFDLEGLEPATVNPNTETLIIVLQGYGGDPQDGKTQAQNAGGALGIDAAGLGQIAQAAEGSTKIQVVTFASSTTKNTKENIKLTLYRHYANTEGKGRVIVVGHSQGADNAVELFGEYSELTADLLILLDIKDASGNGILFIDEDNIGSNIKNVINYYQTGEFIGGEKIDIDDESKTNGANILSPGSNHRSIDNDLVPYIIKDINNIIQAKDPVKEAKNRKLPIFNPNKTSSDDITGKSKSTAGPKSGS</sequence>
<dbReference type="Proteomes" id="UP001257234">
    <property type="component" value="Unassembled WGS sequence"/>
</dbReference>
<comment type="caution">
    <text evidence="2">The sequence shown here is derived from an EMBL/GenBank/DDBJ whole genome shotgun (WGS) entry which is preliminary data.</text>
</comment>
<protein>
    <submittedName>
        <fullName evidence="2">RHS repeat-associated core domain-containing protein</fullName>
    </submittedName>
</protein>
<evidence type="ECO:0000313" key="3">
    <source>
        <dbReference type="Proteomes" id="UP001257234"/>
    </source>
</evidence>
<name>A0ABU1ETE4_9FLAO</name>
<proteinExistence type="predicted"/>
<gene>
    <name evidence="2" type="ORF">RE431_13575</name>
</gene>
<dbReference type="InterPro" id="IPR022385">
    <property type="entry name" value="Rhs_assc_core"/>
</dbReference>
<accession>A0ABU1ETE4</accession>
<reference evidence="3" key="1">
    <citation type="submission" date="2023-07" db="EMBL/GenBank/DDBJ databases">
        <title>Christiangramia sp. SM2212., a novel bacterium of the family Flavobacteriaceae isolated from the sea sediment.</title>
        <authorList>
            <person name="Wang J."/>
            <person name="Zhang X."/>
        </authorList>
    </citation>
    <scope>NUCLEOTIDE SEQUENCE [LARGE SCALE GENOMIC DNA]</scope>
    <source>
        <strain evidence="3">SM2212</strain>
    </source>
</reference>
<dbReference type="EMBL" id="JAVJIU010000004">
    <property type="protein sequence ID" value="MDR5591672.1"/>
    <property type="molecule type" value="Genomic_DNA"/>
</dbReference>
<dbReference type="Gene3D" id="2.180.10.10">
    <property type="entry name" value="RHS repeat-associated core"/>
    <property type="match status" value="1"/>
</dbReference>
<dbReference type="RefSeq" id="WP_309562551.1">
    <property type="nucleotide sequence ID" value="NZ_JAVJIU010000004.1"/>
</dbReference>